<feature type="region of interest" description="Disordered" evidence="1">
    <location>
        <begin position="128"/>
        <end position="165"/>
    </location>
</feature>
<reference evidence="3 4" key="1">
    <citation type="submission" date="2021-01" db="EMBL/GenBank/DDBJ databases">
        <title>Sequencing the genomes of 1000 actinobacteria strains.</title>
        <authorList>
            <person name="Klenk H.-P."/>
        </authorList>
    </citation>
    <scope>NUCLEOTIDE SEQUENCE [LARGE SCALE GENOMIC DNA]</scope>
    <source>
        <strain evidence="3 4">DSM 13057</strain>
    </source>
</reference>
<evidence type="ECO:0000256" key="1">
    <source>
        <dbReference type="SAM" id="MobiDB-lite"/>
    </source>
</evidence>
<feature type="chain" id="PRO_5045677274" description="Secreted protein" evidence="2">
    <location>
        <begin position="30"/>
        <end position="165"/>
    </location>
</feature>
<protein>
    <recommendedName>
        <fullName evidence="5">Secreted protein</fullName>
    </recommendedName>
</protein>
<dbReference type="EMBL" id="JAFBBU010000001">
    <property type="protein sequence ID" value="MBM7470915.1"/>
    <property type="molecule type" value="Genomic_DNA"/>
</dbReference>
<evidence type="ECO:0000256" key="2">
    <source>
        <dbReference type="SAM" id="SignalP"/>
    </source>
</evidence>
<sequence length="165" mass="17407">MTISKSRRFRRLATFSIVVVALASANGCAALPFDPPNSGAVSIQASETGLRITVCKSITATRIWLQSRNVAEGRAWSQLWDATGQSHLERLTMISTSGTEGFGAATTQPSLASGEELSLMIVGTESESIDAEFGPLPESGLSKDQWLQSDGSSSSEPCPSPKSAK</sequence>
<evidence type="ECO:0000313" key="3">
    <source>
        <dbReference type="EMBL" id="MBM7470915.1"/>
    </source>
</evidence>
<keyword evidence="2" id="KW-0732">Signal</keyword>
<accession>A0ABS2L2C7</accession>
<feature type="signal peptide" evidence="2">
    <location>
        <begin position="1"/>
        <end position="29"/>
    </location>
</feature>
<keyword evidence="4" id="KW-1185">Reference proteome</keyword>
<name>A0ABS2L2C7_9MICO</name>
<evidence type="ECO:0000313" key="4">
    <source>
        <dbReference type="Proteomes" id="UP000776164"/>
    </source>
</evidence>
<feature type="compositionally biased region" description="Low complexity" evidence="1">
    <location>
        <begin position="149"/>
        <end position="165"/>
    </location>
</feature>
<organism evidence="3 4">
    <name type="scientific">Subtercola frigoramans</name>
    <dbReference type="NCBI Taxonomy" id="120298"/>
    <lineage>
        <taxon>Bacteria</taxon>
        <taxon>Bacillati</taxon>
        <taxon>Actinomycetota</taxon>
        <taxon>Actinomycetes</taxon>
        <taxon>Micrococcales</taxon>
        <taxon>Microbacteriaceae</taxon>
        <taxon>Subtercola</taxon>
    </lineage>
</organism>
<proteinExistence type="predicted"/>
<comment type="caution">
    <text evidence="3">The sequence shown here is derived from an EMBL/GenBank/DDBJ whole genome shotgun (WGS) entry which is preliminary data.</text>
</comment>
<dbReference type="Proteomes" id="UP000776164">
    <property type="component" value="Unassembled WGS sequence"/>
</dbReference>
<dbReference type="RefSeq" id="WP_205106601.1">
    <property type="nucleotide sequence ID" value="NZ_BAAAHT010000018.1"/>
</dbReference>
<evidence type="ECO:0008006" key="5">
    <source>
        <dbReference type="Google" id="ProtNLM"/>
    </source>
</evidence>
<gene>
    <name evidence="3" type="ORF">JOE66_000549</name>
</gene>